<feature type="region of interest" description="Disordered" evidence="1">
    <location>
        <begin position="280"/>
        <end position="302"/>
    </location>
</feature>
<keyword evidence="2" id="KW-0812">Transmembrane</keyword>
<evidence type="ECO:0000313" key="3">
    <source>
        <dbReference type="EMBL" id="CAB4965315.1"/>
    </source>
</evidence>
<feature type="compositionally biased region" description="Low complexity" evidence="1">
    <location>
        <begin position="281"/>
        <end position="291"/>
    </location>
</feature>
<feature type="transmembrane region" description="Helical" evidence="2">
    <location>
        <begin position="36"/>
        <end position="57"/>
    </location>
</feature>
<feature type="region of interest" description="Disordered" evidence="1">
    <location>
        <begin position="1"/>
        <end position="29"/>
    </location>
</feature>
<gene>
    <name evidence="3" type="ORF">UFOPK3772_02638</name>
</gene>
<dbReference type="AlphaFoldDB" id="A0A6J7LC92"/>
<evidence type="ECO:0000256" key="1">
    <source>
        <dbReference type="SAM" id="MobiDB-lite"/>
    </source>
</evidence>
<accession>A0A6J7LC92</accession>
<dbReference type="EMBL" id="CAFBNE010000109">
    <property type="protein sequence ID" value="CAB4965315.1"/>
    <property type="molecule type" value="Genomic_DNA"/>
</dbReference>
<keyword evidence="2" id="KW-1133">Transmembrane helix</keyword>
<sequence length="322" mass="34772">MPLYTTPGRPGAPESESSRRHLKSPMRSDGKSRREFKYVGLTLIVALATAIGCSSIRTTVLTMSGDGWINGQSNGVGKRFGMTRPYRGVPVKLKVPAYLCITVYENAYIYDDGKTLNEYQLSAPDRWVDQRIVDAEKVFLVDFARPLSGTSSHKLDIDEKSGYFTSVTGTVTDTSITDISKLVAASASLVLARGPEVNKTQTQTLSLAEHLLIEKRVVAERYFNINDCDLDAQVAAFIDEHVNCDHSCANAPGDGKCSRSVAPTSCDCSIPKAKIYTKGQEAPAAELPAPEKVSANPPAKPSIVKTSRLMLPSPTPAGATDE</sequence>
<reference evidence="3" key="1">
    <citation type="submission" date="2020-05" db="EMBL/GenBank/DDBJ databases">
        <authorList>
            <person name="Chiriac C."/>
            <person name="Salcher M."/>
            <person name="Ghai R."/>
            <person name="Kavagutti S V."/>
        </authorList>
    </citation>
    <scope>NUCLEOTIDE SEQUENCE</scope>
</reference>
<evidence type="ECO:0000256" key="2">
    <source>
        <dbReference type="SAM" id="Phobius"/>
    </source>
</evidence>
<keyword evidence="2" id="KW-0472">Membrane</keyword>
<organism evidence="3">
    <name type="scientific">freshwater metagenome</name>
    <dbReference type="NCBI Taxonomy" id="449393"/>
    <lineage>
        <taxon>unclassified sequences</taxon>
        <taxon>metagenomes</taxon>
        <taxon>ecological metagenomes</taxon>
    </lineage>
</organism>
<proteinExistence type="predicted"/>
<name>A0A6J7LC92_9ZZZZ</name>
<protein>
    <submittedName>
        <fullName evidence="3">Unannotated protein</fullName>
    </submittedName>
</protein>